<dbReference type="EMBL" id="JALZ01000029">
    <property type="protein sequence ID" value="ETX13332.1"/>
    <property type="molecule type" value="Genomic_DNA"/>
</dbReference>
<accession>X7EBL0</accession>
<dbReference type="STRING" id="1449350.OCH239_10845"/>
<dbReference type="RefSeq" id="WP_037265308.1">
    <property type="nucleotide sequence ID" value="NZ_JALZ01000029.1"/>
</dbReference>
<proteinExistence type="predicted"/>
<reference evidence="1 2" key="1">
    <citation type="submission" date="2014-01" db="EMBL/GenBank/DDBJ databases">
        <title>Roseivivax halodurans JCM 10272 Genome Sequencing.</title>
        <authorList>
            <person name="Lai Q."/>
            <person name="Li G."/>
            <person name="Shao Z."/>
        </authorList>
    </citation>
    <scope>NUCLEOTIDE SEQUENCE [LARGE SCALE GENOMIC DNA]</scope>
    <source>
        <strain evidence="1 2">JCM 10272</strain>
    </source>
</reference>
<evidence type="ECO:0000313" key="2">
    <source>
        <dbReference type="Proteomes" id="UP000022447"/>
    </source>
</evidence>
<dbReference type="AlphaFoldDB" id="X7EBL0"/>
<gene>
    <name evidence="1" type="ORF">OCH239_10845</name>
</gene>
<sequence length="136" mass="14767">MPNALEPRYRFEAATGQLFFEIGRSRTIVGDIDLAVAWTTDEDLGGCLHKHGRTELVEAKAAAIRAIDPSVQVAVIPWEAIRHPDAGPKILEEVNACLAISGRVSGLTERLGDIAAEHEIELFPRDRAPAETGMTP</sequence>
<dbReference type="Proteomes" id="UP000022447">
    <property type="component" value="Unassembled WGS sequence"/>
</dbReference>
<name>X7EBL0_9RHOB</name>
<dbReference type="OrthoDB" id="8911463at2"/>
<evidence type="ECO:0000313" key="1">
    <source>
        <dbReference type="EMBL" id="ETX13332.1"/>
    </source>
</evidence>
<organism evidence="1 2">
    <name type="scientific">Roseivivax halodurans JCM 10272</name>
    <dbReference type="NCBI Taxonomy" id="1449350"/>
    <lineage>
        <taxon>Bacteria</taxon>
        <taxon>Pseudomonadati</taxon>
        <taxon>Pseudomonadota</taxon>
        <taxon>Alphaproteobacteria</taxon>
        <taxon>Rhodobacterales</taxon>
        <taxon>Roseobacteraceae</taxon>
        <taxon>Roseivivax</taxon>
    </lineage>
</organism>
<comment type="caution">
    <text evidence="1">The sequence shown here is derived from an EMBL/GenBank/DDBJ whole genome shotgun (WGS) entry which is preliminary data.</text>
</comment>
<keyword evidence="2" id="KW-1185">Reference proteome</keyword>
<protein>
    <submittedName>
        <fullName evidence="1">Uncharacterized protein</fullName>
    </submittedName>
</protein>